<dbReference type="WBParaSite" id="Pan_g6100.t1">
    <property type="protein sequence ID" value="Pan_g6100.t1"/>
    <property type="gene ID" value="Pan_g6100"/>
</dbReference>
<accession>A0A7E4W1D9</accession>
<protein>
    <submittedName>
        <fullName evidence="2">DUF1828 domain-containing protein</fullName>
    </submittedName>
</protein>
<reference evidence="2" key="2">
    <citation type="submission" date="2020-10" db="UniProtKB">
        <authorList>
            <consortium name="WormBaseParasite"/>
        </authorList>
    </citation>
    <scope>IDENTIFICATION</scope>
</reference>
<dbReference type="AlphaFoldDB" id="A0A7E4W1D9"/>
<name>A0A7E4W1D9_PANRE</name>
<sequence>MATNIISPPLALTAYQQLINGAKWCVFWLTAEDRLGITDGKTRLYETTLNTTERMTLTGVAESLLPARWRMIFDKRGFTVILDPDENAETVEIKYIRNGVTLQKADLATTTDRIAQLLETSIAQMSQVSKKLMDIETERQVAALEIQNARRKGTGVAIPAKTRRTRAPAMGLQFND</sequence>
<dbReference type="Proteomes" id="UP000492821">
    <property type="component" value="Unassembled WGS sequence"/>
</dbReference>
<reference evidence="1" key="1">
    <citation type="journal article" date="2013" name="Genetics">
        <title>The draft genome and transcriptome of Panagrellus redivivus are shaped by the harsh demands of a free-living lifestyle.</title>
        <authorList>
            <person name="Srinivasan J."/>
            <person name="Dillman A.R."/>
            <person name="Macchietto M.G."/>
            <person name="Heikkinen L."/>
            <person name="Lakso M."/>
            <person name="Fracchia K.M."/>
            <person name="Antoshechkin I."/>
            <person name="Mortazavi A."/>
            <person name="Wong G."/>
            <person name="Sternberg P.W."/>
        </authorList>
    </citation>
    <scope>NUCLEOTIDE SEQUENCE [LARGE SCALE GENOMIC DNA]</scope>
    <source>
        <strain evidence="1">MT8872</strain>
    </source>
</reference>
<keyword evidence="1" id="KW-1185">Reference proteome</keyword>
<proteinExistence type="predicted"/>
<organism evidence="1 2">
    <name type="scientific">Panagrellus redivivus</name>
    <name type="common">Microworm</name>
    <dbReference type="NCBI Taxonomy" id="6233"/>
    <lineage>
        <taxon>Eukaryota</taxon>
        <taxon>Metazoa</taxon>
        <taxon>Ecdysozoa</taxon>
        <taxon>Nematoda</taxon>
        <taxon>Chromadorea</taxon>
        <taxon>Rhabditida</taxon>
        <taxon>Tylenchina</taxon>
        <taxon>Panagrolaimomorpha</taxon>
        <taxon>Panagrolaimoidea</taxon>
        <taxon>Panagrolaimidae</taxon>
        <taxon>Panagrellus</taxon>
    </lineage>
</organism>
<evidence type="ECO:0000313" key="1">
    <source>
        <dbReference type="Proteomes" id="UP000492821"/>
    </source>
</evidence>
<evidence type="ECO:0000313" key="2">
    <source>
        <dbReference type="WBParaSite" id="Pan_g6100.t1"/>
    </source>
</evidence>